<organism evidence="1 2">
    <name type="scientific">Oryza meyeriana var. granulata</name>
    <dbReference type="NCBI Taxonomy" id="110450"/>
    <lineage>
        <taxon>Eukaryota</taxon>
        <taxon>Viridiplantae</taxon>
        <taxon>Streptophyta</taxon>
        <taxon>Embryophyta</taxon>
        <taxon>Tracheophyta</taxon>
        <taxon>Spermatophyta</taxon>
        <taxon>Magnoliopsida</taxon>
        <taxon>Liliopsida</taxon>
        <taxon>Poales</taxon>
        <taxon>Poaceae</taxon>
        <taxon>BOP clade</taxon>
        <taxon>Oryzoideae</taxon>
        <taxon>Oryzeae</taxon>
        <taxon>Oryzinae</taxon>
        <taxon>Oryza</taxon>
        <taxon>Oryza meyeriana</taxon>
    </lineage>
</organism>
<dbReference type="Proteomes" id="UP000479710">
    <property type="component" value="Unassembled WGS sequence"/>
</dbReference>
<accession>A0A6G1CYG6</accession>
<sequence length="166" mass="17166">MTAAARGSHRTDTSPPAGVCHAGLWAHDTRWWGGSRLSDASCDGDGKLSPVSALWLASVGSGTSAPGFGYAHAARWARRCRSKQLVLTAAGMYGVSGSNFVKVDPPRLLLFRPVTALGGGGRGGGFTDVGELFSRIEVFLYTVADATVSVSPEVVQGGRANEATGD</sequence>
<gene>
    <name evidence="1" type="ORF">E2562_039136</name>
</gene>
<reference evidence="1 2" key="1">
    <citation type="submission" date="2019-11" db="EMBL/GenBank/DDBJ databases">
        <title>Whole genome sequence of Oryza granulata.</title>
        <authorList>
            <person name="Li W."/>
        </authorList>
    </citation>
    <scope>NUCLEOTIDE SEQUENCE [LARGE SCALE GENOMIC DNA]</scope>
    <source>
        <strain evidence="2">cv. Menghai</strain>
        <tissue evidence="1">Leaf</tissue>
    </source>
</reference>
<protein>
    <submittedName>
        <fullName evidence="1">Uncharacterized protein</fullName>
    </submittedName>
</protein>
<evidence type="ECO:0000313" key="2">
    <source>
        <dbReference type="Proteomes" id="UP000479710"/>
    </source>
</evidence>
<name>A0A6G1CYG6_9ORYZ</name>
<dbReference type="OrthoDB" id="10591060at2759"/>
<evidence type="ECO:0000313" key="1">
    <source>
        <dbReference type="EMBL" id="KAF0904954.1"/>
    </source>
</evidence>
<dbReference type="EMBL" id="SPHZ02000008">
    <property type="protein sequence ID" value="KAF0904954.1"/>
    <property type="molecule type" value="Genomic_DNA"/>
</dbReference>
<keyword evidence="2" id="KW-1185">Reference proteome</keyword>
<proteinExistence type="predicted"/>
<comment type="caution">
    <text evidence="1">The sequence shown here is derived from an EMBL/GenBank/DDBJ whole genome shotgun (WGS) entry which is preliminary data.</text>
</comment>
<dbReference type="AlphaFoldDB" id="A0A6G1CYG6"/>